<sequence>MSQKGATSEWWAEREELDERIKQLLDTIELTWLGGFKGIFSQYHKRSDLLARFQKAFLVTLEKHLPSRRQVRGRKTKKPTTKVNLDPRILELFIGLGDAMAPESDLDDALMDLLYFVVDVLQFHGEANAYDEIDFDSMVVETSSALHAYHCAAKEGMKDQKGAHTILILDKSLHVFPWESLPCLQGVAVSRTLPESDPEEPSGSAPTARTGHHVSMHSGTYMLNPSGDLANTQATFSRALASLPGAWGRIEARTPTEAEFRAALTGGRPRALERCRAVALLMGCSSASLTHVGQFEPYGPIRDYMLAGSPAVVGTLWDVTDRDIDRFAGAVFEEWGLFPHGTFAGKGAAKGKGKAPAVAAAQRRKNAVAAGAVRDGNHASLVEAVAKARTEACKFKYLTAAAVCVYGIPVYISK</sequence>
<accession>A0ACC2I0L0</accession>
<organism evidence="1 2">
    <name type="scientific">Nemania bipapillata</name>
    <dbReference type="NCBI Taxonomy" id="110536"/>
    <lineage>
        <taxon>Eukaryota</taxon>
        <taxon>Fungi</taxon>
        <taxon>Dikarya</taxon>
        <taxon>Ascomycota</taxon>
        <taxon>Pezizomycotina</taxon>
        <taxon>Sordariomycetes</taxon>
        <taxon>Xylariomycetidae</taxon>
        <taxon>Xylariales</taxon>
        <taxon>Xylariaceae</taxon>
        <taxon>Nemania</taxon>
    </lineage>
</organism>
<reference evidence="1" key="1">
    <citation type="submission" date="2022-11" db="EMBL/GenBank/DDBJ databases">
        <title>Genome Sequence of Nemania bipapillata.</title>
        <authorList>
            <person name="Buettner E."/>
        </authorList>
    </citation>
    <scope>NUCLEOTIDE SEQUENCE</scope>
    <source>
        <strain evidence="1">CP14</strain>
    </source>
</reference>
<evidence type="ECO:0000313" key="1">
    <source>
        <dbReference type="EMBL" id="KAJ8108316.1"/>
    </source>
</evidence>
<evidence type="ECO:0000313" key="2">
    <source>
        <dbReference type="Proteomes" id="UP001153334"/>
    </source>
</evidence>
<comment type="caution">
    <text evidence="1">The sequence shown here is derived from an EMBL/GenBank/DDBJ whole genome shotgun (WGS) entry which is preliminary data.</text>
</comment>
<keyword evidence="2" id="KW-1185">Reference proteome</keyword>
<gene>
    <name evidence="1" type="ORF">ONZ43_g6463</name>
</gene>
<dbReference type="Proteomes" id="UP001153334">
    <property type="component" value="Unassembled WGS sequence"/>
</dbReference>
<dbReference type="EMBL" id="JAPESX010002316">
    <property type="protein sequence ID" value="KAJ8108316.1"/>
    <property type="molecule type" value="Genomic_DNA"/>
</dbReference>
<proteinExistence type="predicted"/>
<protein>
    <submittedName>
        <fullName evidence="1">Uncharacterized protein</fullName>
    </submittedName>
</protein>
<name>A0ACC2I0L0_9PEZI</name>